<proteinExistence type="predicted"/>
<protein>
    <submittedName>
        <fullName evidence="1">Uncharacterized protein</fullName>
    </submittedName>
</protein>
<sequence>MGFERFPDLPERGFLLSKTKTTALSINIVLILERRASRKYLLNTLLTQAILISPRIQNEAL</sequence>
<organism evidence="1 2">
    <name type="scientific">candidate division WWE3 bacterium RIFCSPLOWO2_01_FULL_41_18</name>
    <dbReference type="NCBI Taxonomy" id="1802625"/>
    <lineage>
        <taxon>Bacteria</taxon>
        <taxon>Katanobacteria</taxon>
    </lineage>
</organism>
<evidence type="ECO:0000313" key="2">
    <source>
        <dbReference type="Proteomes" id="UP000176504"/>
    </source>
</evidence>
<name>A0A1F4VEH5_UNCKA</name>
<dbReference type="EMBL" id="MEVI01000002">
    <property type="protein sequence ID" value="OGC55545.1"/>
    <property type="molecule type" value="Genomic_DNA"/>
</dbReference>
<accession>A0A1F4VEH5</accession>
<comment type="caution">
    <text evidence="1">The sequence shown here is derived from an EMBL/GenBank/DDBJ whole genome shotgun (WGS) entry which is preliminary data.</text>
</comment>
<gene>
    <name evidence="1" type="ORF">A3A78_01150</name>
</gene>
<dbReference type="AlphaFoldDB" id="A0A1F4VEH5"/>
<dbReference type="Proteomes" id="UP000176504">
    <property type="component" value="Unassembled WGS sequence"/>
</dbReference>
<evidence type="ECO:0000313" key="1">
    <source>
        <dbReference type="EMBL" id="OGC55545.1"/>
    </source>
</evidence>
<reference evidence="1 2" key="1">
    <citation type="journal article" date="2016" name="Nat. Commun.">
        <title>Thousands of microbial genomes shed light on interconnected biogeochemical processes in an aquifer system.</title>
        <authorList>
            <person name="Anantharaman K."/>
            <person name="Brown C.T."/>
            <person name="Hug L.A."/>
            <person name="Sharon I."/>
            <person name="Castelle C.J."/>
            <person name="Probst A.J."/>
            <person name="Thomas B.C."/>
            <person name="Singh A."/>
            <person name="Wilkins M.J."/>
            <person name="Karaoz U."/>
            <person name="Brodie E.L."/>
            <person name="Williams K.H."/>
            <person name="Hubbard S.S."/>
            <person name="Banfield J.F."/>
        </authorList>
    </citation>
    <scope>NUCLEOTIDE SEQUENCE [LARGE SCALE GENOMIC DNA]</scope>
</reference>